<comment type="caution">
    <text evidence="1">The sequence shown here is derived from an EMBL/GenBank/DDBJ whole genome shotgun (WGS) entry which is preliminary data.</text>
</comment>
<accession>A0A813LJ48</accession>
<evidence type="ECO:0000313" key="2">
    <source>
        <dbReference type="Proteomes" id="UP000626109"/>
    </source>
</evidence>
<name>A0A813LJ48_POLGL</name>
<proteinExistence type="predicted"/>
<organism evidence="1 2">
    <name type="scientific">Polarella glacialis</name>
    <name type="common">Dinoflagellate</name>
    <dbReference type="NCBI Taxonomy" id="89957"/>
    <lineage>
        <taxon>Eukaryota</taxon>
        <taxon>Sar</taxon>
        <taxon>Alveolata</taxon>
        <taxon>Dinophyceae</taxon>
        <taxon>Suessiales</taxon>
        <taxon>Suessiaceae</taxon>
        <taxon>Polarella</taxon>
    </lineage>
</organism>
<dbReference type="Proteomes" id="UP000626109">
    <property type="component" value="Unassembled WGS sequence"/>
</dbReference>
<protein>
    <submittedName>
        <fullName evidence="1">Uncharacterized protein</fullName>
    </submittedName>
</protein>
<dbReference type="EMBL" id="CAJNNW010036536">
    <property type="protein sequence ID" value="CAE8735320.1"/>
    <property type="molecule type" value="Genomic_DNA"/>
</dbReference>
<evidence type="ECO:0000313" key="1">
    <source>
        <dbReference type="EMBL" id="CAE8735320.1"/>
    </source>
</evidence>
<reference evidence="1" key="1">
    <citation type="submission" date="2021-02" db="EMBL/GenBank/DDBJ databases">
        <authorList>
            <person name="Dougan E. K."/>
            <person name="Rhodes N."/>
            <person name="Thang M."/>
            <person name="Chan C."/>
        </authorList>
    </citation>
    <scope>NUCLEOTIDE SEQUENCE</scope>
</reference>
<feature type="non-terminal residue" evidence="1">
    <location>
        <position position="184"/>
    </location>
</feature>
<dbReference type="AlphaFoldDB" id="A0A813LJ48"/>
<sequence>PCWARVADTQYHTYVDPTSRPGLRRTVQRPDGSFLRLMLVDRGRAVWAFAMDEAGEVLGEIELSPETHEQLLVTERQIHDVANWHVPDEEALAARHAFWRQGNQPAPTCAAGAIPDEQPADAAEEPFGTSSAVDVAVQTDIVSHAALDSIWVSEWGEKFHRTPECRGLRSANMRISKTRCKMRG</sequence>
<gene>
    <name evidence="1" type="ORF">PGLA2088_LOCUS47771</name>
</gene>